<feature type="transmembrane region" description="Helical" evidence="2">
    <location>
        <begin position="57"/>
        <end position="87"/>
    </location>
</feature>
<evidence type="ECO:0000256" key="1">
    <source>
        <dbReference type="SAM" id="MobiDB-lite"/>
    </source>
</evidence>
<organism evidence="3 4">
    <name type="scientific">Amycolatopsis minnesotensis</name>
    <dbReference type="NCBI Taxonomy" id="337894"/>
    <lineage>
        <taxon>Bacteria</taxon>
        <taxon>Bacillati</taxon>
        <taxon>Actinomycetota</taxon>
        <taxon>Actinomycetes</taxon>
        <taxon>Pseudonocardiales</taxon>
        <taxon>Pseudonocardiaceae</taxon>
        <taxon>Amycolatopsis</taxon>
    </lineage>
</organism>
<keyword evidence="2" id="KW-1133">Transmembrane helix</keyword>
<reference evidence="4" key="1">
    <citation type="journal article" date="2019" name="Int. J. Syst. Evol. Microbiol.">
        <title>The Global Catalogue of Microorganisms (GCM) 10K type strain sequencing project: providing services to taxonomists for standard genome sequencing and annotation.</title>
        <authorList>
            <consortium name="The Broad Institute Genomics Platform"/>
            <consortium name="The Broad Institute Genome Sequencing Center for Infectious Disease"/>
            <person name="Wu L."/>
            <person name="Ma J."/>
        </authorList>
    </citation>
    <scope>NUCLEOTIDE SEQUENCE [LARGE SCALE GENOMIC DNA]</scope>
    <source>
        <strain evidence="4">JCM 14545</strain>
    </source>
</reference>
<sequence>MSINPEISCPPTRTKLSAHPDFSTSAGTGGGQQGDMWGQIGSGEPIDPVPLLCTVDLLGIGAVAMCGARVSCLAVAALFMVCMIFAVKPIRSSTSGRAGRAARGGRDLRVVAVGASCAIGQGGPASCVRGLKSLRVRSR</sequence>
<keyword evidence="4" id="KW-1185">Reference proteome</keyword>
<keyword evidence="2" id="KW-0472">Membrane</keyword>
<dbReference type="EMBL" id="BAAANN010000066">
    <property type="protein sequence ID" value="GAA1992568.1"/>
    <property type="molecule type" value="Genomic_DNA"/>
</dbReference>
<proteinExistence type="predicted"/>
<gene>
    <name evidence="3" type="ORF">GCM10009754_84440</name>
</gene>
<keyword evidence="2" id="KW-0812">Transmembrane</keyword>
<evidence type="ECO:0000256" key="2">
    <source>
        <dbReference type="SAM" id="Phobius"/>
    </source>
</evidence>
<accession>A0ABP5E6R6</accession>
<evidence type="ECO:0000313" key="4">
    <source>
        <dbReference type="Proteomes" id="UP001501116"/>
    </source>
</evidence>
<name>A0ABP5E6R6_9PSEU</name>
<dbReference type="Proteomes" id="UP001501116">
    <property type="component" value="Unassembled WGS sequence"/>
</dbReference>
<comment type="caution">
    <text evidence="3">The sequence shown here is derived from an EMBL/GenBank/DDBJ whole genome shotgun (WGS) entry which is preliminary data.</text>
</comment>
<feature type="region of interest" description="Disordered" evidence="1">
    <location>
        <begin position="1"/>
        <end position="35"/>
    </location>
</feature>
<protein>
    <submittedName>
        <fullName evidence="3">Uncharacterized protein</fullName>
    </submittedName>
</protein>
<evidence type="ECO:0000313" key="3">
    <source>
        <dbReference type="EMBL" id="GAA1992568.1"/>
    </source>
</evidence>